<comment type="caution">
    <text evidence="2">The sequence shown here is derived from an EMBL/GenBank/DDBJ whole genome shotgun (WGS) entry which is preliminary data.</text>
</comment>
<evidence type="ECO:0000256" key="1">
    <source>
        <dbReference type="SAM" id="MobiDB-lite"/>
    </source>
</evidence>
<dbReference type="PANTHER" id="PTHR36529">
    <property type="entry name" value="SLL1095 PROTEIN"/>
    <property type="match status" value="1"/>
</dbReference>
<dbReference type="Pfam" id="PF09837">
    <property type="entry name" value="DUF2064"/>
    <property type="match status" value="1"/>
</dbReference>
<gene>
    <name evidence="2" type="ORF">B1C78_05615</name>
</gene>
<dbReference type="STRING" id="108003.B1C78_05615"/>
<feature type="compositionally biased region" description="Basic and acidic residues" evidence="1">
    <location>
        <begin position="193"/>
        <end position="205"/>
    </location>
</feature>
<reference evidence="2 3" key="1">
    <citation type="submission" date="2017-02" db="EMBL/GenBank/DDBJ databases">
        <title>Genomic diversity within the haloalkaliphilic genus Thioalkalivibrio.</title>
        <authorList>
            <person name="Ahn A.-C."/>
            <person name="Meier-Kolthoff J."/>
            <person name="Overmars L."/>
            <person name="Richter M."/>
            <person name="Woyke T."/>
            <person name="Sorokin D.Y."/>
            <person name="Muyzer G."/>
        </authorList>
    </citation>
    <scope>NUCLEOTIDE SEQUENCE [LARGE SCALE GENOMIC DNA]</scope>
    <source>
        <strain evidence="2 3">ALJD</strain>
    </source>
</reference>
<dbReference type="InterPro" id="IPR029044">
    <property type="entry name" value="Nucleotide-diphossugar_trans"/>
</dbReference>
<dbReference type="AlphaFoldDB" id="A0A1V3NM29"/>
<dbReference type="PANTHER" id="PTHR36529:SF1">
    <property type="entry name" value="GLYCOSYLTRANSFERASE"/>
    <property type="match status" value="1"/>
</dbReference>
<evidence type="ECO:0000313" key="3">
    <source>
        <dbReference type="Proteomes" id="UP000189462"/>
    </source>
</evidence>
<dbReference type="SUPFAM" id="SSF53448">
    <property type="entry name" value="Nucleotide-diphospho-sugar transferases"/>
    <property type="match status" value="1"/>
</dbReference>
<proteinExistence type="predicted"/>
<dbReference type="RefSeq" id="WP_077278162.1">
    <property type="nucleotide sequence ID" value="NZ_MVBK01000033.1"/>
</dbReference>
<dbReference type="EMBL" id="MVBK01000033">
    <property type="protein sequence ID" value="OOG25928.1"/>
    <property type="molecule type" value="Genomic_DNA"/>
</dbReference>
<organism evidence="2 3">
    <name type="scientific">Thioalkalivibrio denitrificans</name>
    <dbReference type="NCBI Taxonomy" id="108003"/>
    <lineage>
        <taxon>Bacteria</taxon>
        <taxon>Pseudomonadati</taxon>
        <taxon>Pseudomonadota</taxon>
        <taxon>Gammaproteobacteria</taxon>
        <taxon>Chromatiales</taxon>
        <taxon>Ectothiorhodospiraceae</taxon>
        <taxon>Thioalkalivibrio</taxon>
    </lineage>
</organism>
<name>A0A1V3NM29_9GAMM</name>
<accession>A0A1V3NM29</accession>
<feature type="region of interest" description="Disordered" evidence="1">
    <location>
        <begin position="193"/>
        <end position="212"/>
    </location>
</feature>
<sequence length="212" mass="23230">MRIQVFARAPRPGETKTRLIPALGPAGAALLHERLIHRTLETARSAAPAEVELWCTPDMSDDFFTECARRYNVRLRLQAGGDLGARMHGALNDARGAGTHAVLAGTDCPALTADHLRRAMTWLDAGADLVLGPAEDGGYVLIGAGRAEAELFRDMPWGTDRVFVETCKRAEDLGLDVRCLEVLPDLDRPEDLDLERFPDLADPPRKPRGQSR</sequence>
<dbReference type="NCBIfam" id="TIGR04282">
    <property type="entry name" value="glyco_like_cofC"/>
    <property type="match status" value="1"/>
</dbReference>
<evidence type="ECO:0008006" key="4">
    <source>
        <dbReference type="Google" id="ProtNLM"/>
    </source>
</evidence>
<keyword evidence="3" id="KW-1185">Reference proteome</keyword>
<dbReference type="Proteomes" id="UP000189462">
    <property type="component" value="Unassembled WGS sequence"/>
</dbReference>
<evidence type="ECO:0000313" key="2">
    <source>
        <dbReference type="EMBL" id="OOG25928.1"/>
    </source>
</evidence>
<dbReference type="InterPro" id="IPR018641">
    <property type="entry name" value="Trfase_1_rSAM/seldom-assoc"/>
</dbReference>
<dbReference type="Gene3D" id="3.90.550.10">
    <property type="entry name" value="Spore Coat Polysaccharide Biosynthesis Protein SpsA, Chain A"/>
    <property type="match status" value="1"/>
</dbReference>
<protein>
    <recommendedName>
        <fullName evidence="4">Flagellar biosynthesis protein FlgB</fullName>
    </recommendedName>
</protein>
<dbReference type="OrthoDB" id="9798250at2"/>